<dbReference type="PANTHER" id="PTHR33067:SF32">
    <property type="entry name" value="ASPARTIC PEPTIDASE DDI1-TYPE DOMAIN-CONTAINING PROTEIN"/>
    <property type="match status" value="1"/>
</dbReference>
<proteinExistence type="predicted"/>
<feature type="compositionally biased region" description="Polar residues" evidence="1">
    <location>
        <begin position="64"/>
        <end position="75"/>
    </location>
</feature>
<name>A0A5N6PVR3_9ASTR</name>
<sequence length="261" mass="28993">MVKEGVCGDGGMTWVGIIVSVAVVVWGGDIGGNFQPFGPQPNPIFGPPPNPPPTHNPPRTPQRSNQGSSDTQSTHMNRHDAPSRRANSLYQEDNIRVRVDDWDYGVENEGDQRYQRGWDNDNHDEGYGYQGHQHYDRPNQGYQGQPRVPRRPNVNQYPGGEYEHFHDVCTHKCSEDSESKEESDPGAPIIPIQIGEVKTNKALLDYGASVSILPGSIYDQYEFGPLHPVDITMVLADSTCKRPRGMSHPQFSTNGIIPFGT</sequence>
<dbReference type="OrthoDB" id="778454at2759"/>
<dbReference type="Gene3D" id="2.40.70.10">
    <property type="entry name" value="Acid Proteases"/>
    <property type="match status" value="1"/>
</dbReference>
<dbReference type="InterPro" id="IPR021109">
    <property type="entry name" value="Peptidase_aspartic_dom_sf"/>
</dbReference>
<organism evidence="2 3">
    <name type="scientific">Mikania micrantha</name>
    <name type="common">bitter vine</name>
    <dbReference type="NCBI Taxonomy" id="192012"/>
    <lineage>
        <taxon>Eukaryota</taxon>
        <taxon>Viridiplantae</taxon>
        <taxon>Streptophyta</taxon>
        <taxon>Embryophyta</taxon>
        <taxon>Tracheophyta</taxon>
        <taxon>Spermatophyta</taxon>
        <taxon>Magnoliopsida</taxon>
        <taxon>eudicotyledons</taxon>
        <taxon>Gunneridae</taxon>
        <taxon>Pentapetalae</taxon>
        <taxon>asterids</taxon>
        <taxon>campanulids</taxon>
        <taxon>Asterales</taxon>
        <taxon>Asteraceae</taxon>
        <taxon>Asteroideae</taxon>
        <taxon>Heliantheae alliance</taxon>
        <taxon>Eupatorieae</taxon>
        <taxon>Mikania</taxon>
    </lineage>
</organism>
<accession>A0A5N6PVR3</accession>
<comment type="caution">
    <text evidence="2">The sequence shown here is derived from an EMBL/GenBank/DDBJ whole genome shotgun (WGS) entry which is preliminary data.</text>
</comment>
<evidence type="ECO:0000313" key="3">
    <source>
        <dbReference type="Proteomes" id="UP000326396"/>
    </source>
</evidence>
<dbReference type="Proteomes" id="UP000326396">
    <property type="component" value="Linkage Group LG10"/>
</dbReference>
<dbReference type="EMBL" id="SZYD01000002">
    <property type="protein sequence ID" value="KAD7117462.1"/>
    <property type="molecule type" value="Genomic_DNA"/>
</dbReference>
<protein>
    <submittedName>
        <fullName evidence="2">Uncharacterized protein</fullName>
    </submittedName>
</protein>
<reference evidence="2 3" key="1">
    <citation type="submission" date="2019-05" db="EMBL/GenBank/DDBJ databases">
        <title>Mikania micrantha, genome provides insights into the molecular mechanism of rapid growth.</title>
        <authorList>
            <person name="Liu B."/>
        </authorList>
    </citation>
    <scope>NUCLEOTIDE SEQUENCE [LARGE SCALE GENOMIC DNA]</scope>
    <source>
        <strain evidence="2">NLD-2019</strain>
        <tissue evidence="2">Leaf</tissue>
    </source>
</reference>
<dbReference type="AlphaFoldDB" id="A0A5N6PVR3"/>
<feature type="region of interest" description="Disordered" evidence="1">
    <location>
        <begin position="34"/>
        <end position="92"/>
    </location>
</feature>
<gene>
    <name evidence="2" type="ORF">E3N88_04730</name>
</gene>
<evidence type="ECO:0000313" key="2">
    <source>
        <dbReference type="EMBL" id="KAD7117462.1"/>
    </source>
</evidence>
<feature type="compositionally biased region" description="Pro residues" evidence="1">
    <location>
        <begin position="38"/>
        <end position="60"/>
    </location>
</feature>
<keyword evidence="3" id="KW-1185">Reference proteome</keyword>
<dbReference type="PANTHER" id="PTHR33067">
    <property type="entry name" value="RNA-DIRECTED DNA POLYMERASE-RELATED"/>
    <property type="match status" value="1"/>
</dbReference>
<evidence type="ECO:0000256" key="1">
    <source>
        <dbReference type="SAM" id="MobiDB-lite"/>
    </source>
</evidence>